<dbReference type="InterPro" id="IPR013149">
    <property type="entry name" value="ADH-like_C"/>
</dbReference>
<protein>
    <recommendedName>
        <fullName evidence="3">alcohol dehydrogenase</fullName>
        <ecNumber evidence="3">1.1.1.1</ecNumber>
    </recommendedName>
</protein>
<evidence type="ECO:0000313" key="11">
    <source>
        <dbReference type="EMBL" id="MCC3265505.1"/>
    </source>
</evidence>
<dbReference type="InterPro" id="IPR011032">
    <property type="entry name" value="GroES-like_sf"/>
</dbReference>
<dbReference type="Gene3D" id="3.40.50.720">
    <property type="entry name" value="NAD(P)-binding Rossmann-like Domain"/>
    <property type="match status" value="1"/>
</dbReference>
<dbReference type="PROSITE" id="PS00059">
    <property type="entry name" value="ADH_ZINC"/>
    <property type="match status" value="1"/>
</dbReference>
<dbReference type="InterPro" id="IPR020843">
    <property type="entry name" value="ER"/>
</dbReference>
<evidence type="ECO:0000256" key="5">
    <source>
        <dbReference type="ARBA" id="ARBA00022833"/>
    </source>
</evidence>
<evidence type="ECO:0000256" key="4">
    <source>
        <dbReference type="ARBA" id="ARBA00022723"/>
    </source>
</evidence>
<gene>
    <name evidence="11" type="ORF">LJ752_05540</name>
</gene>
<dbReference type="Pfam" id="PF00107">
    <property type="entry name" value="ADH_zinc_N"/>
    <property type="match status" value="1"/>
</dbReference>
<dbReference type="InterPro" id="IPR013154">
    <property type="entry name" value="ADH-like_N"/>
</dbReference>
<dbReference type="Proteomes" id="UP001139168">
    <property type="component" value="Unassembled WGS sequence"/>
</dbReference>
<sequence>MRAVQLLEWGGLPHLRDVPEPKPEGEQLLITVQAAGLCLSDLHVMDAPGGTFSYPLPLTLGHEVAGIVIAAGSDADTSWIGRSVIVHGIWACRKCRNCRRGRENYCLELRPMVDGLLPVIGNGLGWPGGLADQMLVPSSDVLVDIKSLSAVQAAPLADAGLTAYHAVNSHRSLIDENTVAVVIGVGGLGHLAIQILKHMQVKAIVAVDNRTTALELARRLGATSTHSSMEDAASAIAELGAADIVFDFAGAPSTVGAAADALAPGGRVVVVGSGGGRVTVGKDLGMASGWQVSAPFWGTRADLEAVVDLAVAGVLHAESTSYPLERAPEVYRRLRAGEIDGRAVIVPG</sequence>
<dbReference type="PANTHER" id="PTHR42940:SF8">
    <property type="entry name" value="VACUOLAR PROTEIN SORTING-ASSOCIATED PROTEIN 11"/>
    <property type="match status" value="1"/>
</dbReference>
<comment type="caution">
    <text evidence="11">The sequence shown here is derived from an EMBL/GenBank/DDBJ whole genome shotgun (WGS) entry which is preliminary data.</text>
</comment>
<comment type="catalytic activity">
    <reaction evidence="8">
        <text>a primary alcohol + NAD(+) = an aldehyde + NADH + H(+)</text>
        <dbReference type="Rhea" id="RHEA:10736"/>
        <dbReference type="ChEBI" id="CHEBI:15378"/>
        <dbReference type="ChEBI" id="CHEBI:15734"/>
        <dbReference type="ChEBI" id="CHEBI:17478"/>
        <dbReference type="ChEBI" id="CHEBI:57540"/>
        <dbReference type="ChEBI" id="CHEBI:57945"/>
        <dbReference type="EC" id="1.1.1.1"/>
    </reaction>
</comment>
<evidence type="ECO:0000259" key="10">
    <source>
        <dbReference type="SMART" id="SM00829"/>
    </source>
</evidence>
<evidence type="ECO:0000256" key="7">
    <source>
        <dbReference type="ARBA" id="ARBA00049164"/>
    </source>
</evidence>
<organism evidence="11 12">
    <name type="scientific">Arthrobacter gengyunqii</name>
    <dbReference type="NCBI Taxonomy" id="2886940"/>
    <lineage>
        <taxon>Bacteria</taxon>
        <taxon>Bacillati</taxon>
        <taxon>Actinomycetota</taxon>
        <taxon>Actinomycetes</taxon>
        <taxon>Micrococcales</taxon>
        <taxon>Micrococcaceae</taxon>
        <taxon>Arthrobacter</taxon>
    </lineage>
</organism>
<evidence type="ECO:0000256" key="1">
    <source>
        <dbReference type="ARBA" id="ARBA00001947"/>
    </source>
</evidence>
<keyword evidence="4 9" id="KW-0479">Metal-binding</keyword>
<comment type="similarity">
    <text evidence="2 9">Belongs to the zinc-containing alcohol dehydrogenase family.</text>
</comment>
<dbReference type="PANTHER" id="PTHR42940">
    <property type="entry name" value="ALCOHOL DEHYDROGENASE 1-RELATED"/>
    <property type="match status" value="1"/>
</dbReference>
<keyword evidence="12" id="KW-1185">Reference proteome</keyword>
<dbReference type="Gene3D" id="3.90.180.10">
    <property type="entry name" value="Medium-chain alcohol dehydrogenases, catalytic domain"/>
    <property type="match status" value="1"/>
</dbReference>
<evidence type="ECO:0000256" key="8">
    <source>
        <dbReference type="ARBA" id="ARBA00049243"/>
    </source>
</evidence>
<evidence type="ECO:0000256" key="2">
    <source>
        <dbReference type="ARBA" id="ARBA00008072"/>
    </source>
</evidence>
<comment type="cofactor">
    <cofactor evidence="1 9">
        <name>Zn(2+)</name>
        <dbReference type="ChEBI" id="CHEBI:29105"/>
    </cofactor>
</comment>
<keyword evidence="5 9" id="KW-0862">Zinc</keyword>
<dbReference type="SMART" id="SM00829">
    <property type="entry name" value="PKS_ER"/>
    <property type="match status" value="1"/>
</dbReference>
<dbReference type="RefSeq" id="WP_227890345.1">
    <property type="nucleotide sequence ID" value="NZ_JAJFZQ010000004.1"/>
</dbReference>
<dbReference type="SUPFAM" id="SSF51735">
    <property type="entry name" value="NAD(P)-binding Rossmann-fold domains"/>
    <property type="match status" value="1"/>
</dbReference>
<dbReference type="InterPro" id="IPR002328">
    <property type="entry name" value="ADH_Zn_CS"/>
</dbReference>
<evidence type="ECO:0000256" key="3">
    <source>
        <dbReference type="ARBA" id="ARBA00013190"/>
    </source>
</evidence>
<feature type="domain" description="Enoyl reductase (ER)" evidence="10">
    <location>
        <begin position="11"/>
        <end position="345"/>
    </location>
</feature>
<dbReference type="EC" id="1.1.1.1" evidence="3"/>
<evidence type="ECO:0000256" key="9">
    <source>
        <dbReference type="RuleBase" id="RU361277"/>
    </source>
</evidence>
<comment type="catalytic activity">
    <reaction evidence="7">
        <text>a secondary alcohol + NAD(+) = a ketone + NADH + H(+)</text>
        <dbReference type="Rhea" id="RHEA:10740"/>
        <dbReference type="ChEBI" id="CHEBI:15378"/>
        <dbReference type="ChEBI" id="CHEBI:17087"/>
        <dbReference type="ChEBI" id="CHEBI:35681"/>
        <dbReference type="ChEBI" id="CHEBI:57540"/>
        <dbReference type="ChEBI" id="CHEBI:57945"/>
        <dbReference type="EC" id="1.1.1.1"/>
    </reaction>
</comment>
<dbReference type="CDD" id="cd05284">
    <property type="entry name" value="arabinose_DH_like"/>
    <property type="match status" value="1"/>
</dbReference>
<dbReference type="EMBL" id="JAJFZQ010000004">
    <property type="protein sequence ID" value="MCC3265505.1"/>
    <property type="molecule type" value="Genomic_DNA"/>
</dbReference>
<accession>A0ABS8GGH8</accession>
<name>A0ABS8GGH8_9MICC</name>
<dbReference type="InterPro" id="IPR036291">
    <property type="entry name" value="NAD(P)-bd_dom_sf"/>
</dbReference>
<evidence type="ECO:0000313" key="12">
    <source>
        <dbReference type="Proteomes" id="UP001139168"/>
    </source>
</evidence>
<dbReference type="Pfam" id="PF08240">
    <property type="entry name" value="ADH_N"/>
    <property type="match status" value="1"/>
</dbReference>
<dbReference type="SUPFAM" id="SSF50129">
    <property type="entry name" value="GroES-like"/>
    <property type="match status" value="1"/>
</dbReference>
<proteinExistence type="inferred from homology"/>
<evidence type="ECO:0000256" key="6">
    <source>
        <dbReference type="ARBA" id="ARBA00023002"/>
    </source>
</evidence>
<reference evidence="11" key="1">
    <citation type="submission" date="2021-10" db="EMBL/GenBank/DDBJ databases">
        <title>Novel species in genus Arthrobacter.</title>
        <authorList>
            <person name="Liu Y."/>
        </authorList>
    </citation>
    <scope>NUCLEOTIDE SEQUENCE</scope>
    <source>
        <strain evidence="11">Zg-Y786</strain>
    </source>
</reference>
<keyword evidence="6" id="KW-0560">Oxidoreductase</keyword>